<accession>A0A1I7V0E5</accession>
<name>A0A1I7V0E5_9PELO</name>
<organism evidence="2 3">
    <name type="scientific">Caenorhabditis tropicalis</name>
    <dbReference type="NCBI Taxonomy" id="1561998"/>
    <lineage>
        <taxon>Eukaryota</taxon>
        <taxon>Metazoa</taxon>
        <taxon>Ecdysozoa</taxon>
        <taxon>Nematoda</taxon>
        <taxon>Chromadorea</taxon>
        <taxon>Rhabditida</taxon>
        <taxon>Rhabditina</taxon>
        <taxon>Rhabditomorpha</taxon>
        <taxon>Rhabditoidea</taxon>
        <taxon>Rhabditidae</taxon>
        <taxon>Peloderinae</taxon>
        <taxon>Caenorhabditis</taxon>
    </lineage>
</organism>
<evidence type="ECO:0000256" key="1">
    <source>
        <dbReference type="SAM" id="Coils"/>
    </source>
</evidence>
<keyword evidence="1" id="KW-0175">Coiled coil</keyword>
<reference evidence="3" key="1">
    <citation type="submission" date="2016-11" db="UniProtKB">
        <authorList>
            <consortium name="WormBaseParasite"/>
        </authorList>
    </citation>
    <scope>IDENTIFICATION</scope>
</reference>
<evidence type="ECO:0000313" key="3">
    <source>
        <dbReference type="WBParaSite" id="Csp11.Scaffold630.g21149.t1"/>
    </source>
</evidence>
<feature type="coiled-coil region" evidence="1">
    <location>
        <begin position="1"/>
        <end position="28"/>
    </location>
</feature>
<sequence>MNRGDKWIEMLENELRNLENQKECKCDFVWNEMHKMSFGNRVEKKFVEIINDFEDTNITECPLDVNETNRLLENASEVRFLIEFVF</sequence>
<keyword evidence="2" id="KW-1185">Reference proteome</keyword>
<protein>
    <submittedName>
        <fullName evidence="3">Zinc finger BED domain-containing protein 5</fullName>
    </submittedName>
</protein>
<dbReference type="AlphaFoldDB" id="A0A1I7V0E5"/>
<evidence type="ECO:0000313" key="2">
    <source>
        <dbReference type="Proteomes" id="UP000095282"/>
    </source>
</evidence>
<dbReference type="WBParaSite" id="Csp11.Scaffold630.g21149.t1">
    <property type="protein sequence ID" value="Csp11.Scaffold630.g21149.t1"/>
    <property type="gene ID" value="Csp11.Scaffold630.g21149"/>
</dbReference>
<dbReference type="Proteomes" id="UP000095282">
    <property type="component" value="Unplaced"/>
</dbReference>
<proteinExistence type="predicted"/>